<feature type="domain" description="RNA polymerase sigma factor 70 region 4 type 2" evidence="7">
    <location>
        <begin position="114"/>
        <end position="164"/>
    </location>
</feature>
<keyword evidence="9" id="KW-1185">Reference proteome</keyword>
<dbReference type="Gene3D" id="1.10.10.10">
    <property type="entry name" value="Winged helix-like DNA-binding domain superfamily/Winged helix DNA-binding domain"/>
    <property type="match status" value="1"/>
</dbReference>
<comment type="caution">
    <text evidence="8">The sequence shown here is derived from an EMBL/GenBank/DDBJ whole genome shotgun (WGS) entry which is preliminary data.</text>
</comment>
<dbReference type="InterPro" id="IPR007627">
    <property type="entry name" value="RNA_pol_sigma70_r2"/>
</dbReference>
<dbReference type="Pfam" id="PF04542">
    <property type="entry name" value="Sigma70_r2"/>
    <property type="match status" value="1"/>
</dbReference>
<protein>
    <submittedName>
        <fullName evidence="8">SigE family RNA polymerase sigma factor</fullName>
    </submittedName>
</protein>
<dbReference type="PANTHER" id="PTHR43133">
    <property type="entry name" value="RNA POLYMERASE ECF-TYPE SIGMA FACTO"/>
    <property type="match status" value="1"/>
</dbReference>
<dbReference type="EMBL" id="NKYE01000001">
    <property type="protein sequence ID" value="OZM74712.1"/>
    <property type="molecule type" value="Genomic_DNA"/>
</dbReference>
<reference evidence="8 9" key="1">
    <citation type="submission" date="2017-07" db="EMBL/GenBank/DDBJ databases">
        <title>Amycolatopsis antarcticus sp. nov., isolated from the surface of an Antarcticus brown macroalga.</title>
        <authorList>
            <person name="Wang J."/>
            <person name="Leiva S."/>
            <person name="Huang J."/>
            <person name="Huang Y."/>
        </authorList>
    </citation>
    <scope>NUCLEOTIDE SEQUENCE [LARGE SCALE GENOMIC DNA]</scope>
    <source>
        <strain evidence="8 9">AU-G6</strain>
    </source>
</reference>
<comment type="similarity">
    <text evidence="1">Belongs to the sigma-70 factor family. ECF subfamily.</text>
</comment>
<dbReference type="InParanoid" id="A0A263D881"/>
<dbReference type="SUPFAM" id="SSF88946">
    <property type="entry name" value="Sigma2 domain of RNA polymerase sigma factors"/>
    <property type="match status" value="1"/>
</dbReference>
<dbReference type="InterPro" id="IPR013249">
    <property type="entry name" value="RNA_pol_sigma70_r4_t2"/>
</dbReference>
<dbReference type="InterPro" id="IPR013325">
    <property type="entry name" value="RNA_pol_sigma_r2"/>
</dbReference>
<proteinExistence type="inferred from homology"/>
<keyword evidence="2" id="KW-0805">Transcription regulation</keyword>
<dbReference type="InterPro" id="IPR014284">
    <property type="entry name" value="RNA_pol_sigma-70_dom"/>
</dbReference>
<accession>A0A263D881</accession>
<dbReference type="RefSeq" id="WP_094860497.1">
    <property type="nucleotide sequence ID" value="NZ_NKYE01000001.1"/>
</dbReference>
<dbReference type="PANTHER" id="PTHR43133:SF50">
    <property type="entry name" value="ECF RNA POLYMERASE SIGMA FACTOR SIGM"/>
    <property type="match status" value="1"/>
</dbReference>
<dbReference type="InterPro" id="IPR013324">
    <property type="entry name" value="RNA_pol_sigma_r3/r4-like"/>
</dbReference>
<evidence type="ECO:0000256" key="1">
    <source>
        <dbReference type="ARBA" id="ARBA00010641"/>
    </source>
</evidence>
<evidence type="ECO:0000313" key="8">
    <source>
        <dbReference type="EMBL" id="OZM74712.1"/>
    </source>
</evidence>
<dbReference type="SUPFAM" id="SSF88659">
    <property type="entry name" value="Sigma3 and sigma4 domains of RNA polymerase sigma factors"/>
    <property type="match status" value="1"/>
</dbReference>
<keyword evidence="3" id="KW-0731">Sigma factor</keyword>
<dbReference type="InterPro" id="IPR039425">
    <property type="entry name" value="RNA_pol_sigma-70-like"/>
</dbReference>
<organism evidence="8 9">
    <name type="scientific">Amycolatopsis antarctica</name>
    <dbReference type="NCBI Taxonomy" id="1854586"/>
    <lineage>
        <taxon>Bacteria</taxon>
        <taxon>Bacillati</taxon>
        <taxon>Actinomycetota</taxon>
        <taxon>Actinomycetes</taxon>
        <taxon>Pseudonocardiales</taxon>
        <taxon>Pseudonocardiaceae</taxon>
        <taxon>Amycolatopsis</taxon>
    </lineage>
</organism>
<evidence type="ECO:0000256" key="4">
    <source>
        <dbReference type="ARBA" id="ARBA00023125"/>
    </source>
</evidence>
<dbReference type="AlphaFoldDB" id="A0A263D881"/>
<dbReference type="CDD" id="cd06171">
    <property type="entry name" value="Sigma70_r4"/>
    <property type="match status" value="1"/>
</dbReference>
<keyword evidence="4" id="KW-0238">DNA-binding</keyword>
<evidence type="ECO:0000259" key="6">
    <source>
        <dbReference type="Pfam" id="PF04542"/>
    </source>
</evidence>
<evidence type="ECO:0000256" key="2">
    <source>
        <dbReference type="ARBA" id="ARBA00023015"/>
    </source>
</evidence>
<dbReference type="Gene3D" id="1.10.1740.10">
    <property type="match status" value="1"/>
</dbReference>
<gene>
    <name evidence="8" type="ORF">CFN78_00235</name>
</gene>
<dbReference type="GO" id="GO:0016987">
    <property type="term" value="F:sigma factor activity"/>
    <property type="evidence" value="ECO:0007669"/>
    <property type="project" value="UniProtKB-KW"/>
</dbReference>
<dbReference type="Proteomes" id="UP000242444">
    <property type="component" value="Unassembled WGS sequence"/>
</dbReference>
<dbReference type="Pfam" id="PF08281">
    <property type="entry name" value="Sigma70_r4_2"/>
    <property type="match status" value="1"/>
</dbReference>
<dbReference type="InterPro" id="IPR036388">
    <property type="entry name" value="WH-like_DNA-bd_sf"/>
</dbReference>
<dbReference type="GO" id="GO:0006352">
    <property type="term" value="P:DNA-templated transcription initiation"/>
    <property type="evidence" value="ECO:0007669"/>
    <property type="project" value="InterPro"/>
</dbReference>
<dbReference type="NCBIfam" id="TIGR02983">
    <property type="entry name" value="SigE-fam_strep"/>
    <property type="match status" value="1"/>
</dbReference>
<keyword evidence="5" id="KW-0804">Transcription</keyword>
<dbReference type="OrthoDB" id="3783006at2"/>
<evidence type="ECO:0000313" key="9">
    <source>
        <dbReference type="Proteomes" id="UP000242444"/>
    </source>
</evidence>
<evidence type="ECO:0000259" key="7">
    <source>
        <dbReference type="Pfam" id="PF08281"/>
    </source>
</evidence>
<evidence type="ECO:0000256" key="3">
    <source>
        <dbReference type="ARBA" id="ARBA00023082"/>
    </source>
</evidence>
<evidence type="ECO:0000256" key="5">
    <source>
        <dbReference type="ARBA" id="ARBA00023163"/>
    </source>
</evidence>
<dbReference type="InterPro" id="IPR014325">
    <property type="entry name" value="RNA_pol_sigma-E_actinobac"/>
</dbReference>
<sequence>MTTPRSRGAGPSSPWDGEFARYFGERAHSLRATAFLLCGDWHHAEDITQAALLKLYLAWPRLSRRDALDAYARKVVLRTFLAERRRPWRRRERLTDGPPEVAAEQRGGEPDPLVRQALAAVAPKQRAVLVLRFWNDLSVEETASVLGCSTGTVKSQCARGLATLRARLGPHYGSLTFADSGAETR</sequence>
<dbReference type="GO" id="GO:0003677">
    <property type="term" value="F:DNA binding"/>
    <property type="evidence" value="ECO:0007669"/>
    <property type="project" value="UniProtKB-KW"/>
</dbReference>
<name>A0A263D881_9PSEU</name>
<dbReference type="NCBIfam" id="TIGR02937">
    <property type="entry name" value="sigma70-ECF"/>
    <property type="match status" value="1"/>
</dbReference>
<feature type="domain" description="RNA polymerase sigma-70 region 2" evidence="6">
    <location>
        <begin position="29"/>
        <end position="89"/>
    </location>
</feature>